<keyword evidence="8" id="KW-0238">DNA-binding</keyword>
<dbReference type="SUPFAM" id="SSF52540">
    <property type="entry name" value="P-loop containing nucleoside triphosphate hydrolases"/>
    <property type="match status" value="1"/>
</dbReference>
<dbReference type="AlphaFoldDB" id="A0A845U8I6"/>
<sequence>MAAWIVTPSQRWTPRKMKMDAEHYAGPNDPRFARGSGFLEMFVFGVAAGGVLGYCLGWEAVGLLHGTGFLTPSTIWAAIRQAGLFPPAYHLPLAGGAAAGALLGGALGWKAGDVPAEIHVRGSRITARPKVMARAILDASPPAKGENEAIRIHPKIQTTEALETSHLLIVGGSGAGKTTILWPMIHQIVDRGDKAVIFSFKGDFEQKLDTQFALLAPWDTRSALWSLGNDIRTRLDAEALANTLIPSPEKEDNPMWTNGSRSLLVGIIAEVQKERGENWGFADLAKKCAEALAHFPILKEIISRENPMATSLISGGAESRTTASFLANVAAHLTQVINLGVAADNLKDSAGGRHWSVNKWINGNGKTPPVAILGFRPSAKALSEAWCASLVEQIVLKLEDLPDASPEDRRVWLILDEVPRMGKIPSITEALEVLRSKGVRMILGCQGIGQIEERYSKTTARSWSMQTATKIIGRIGEPEDQKWAANLVGERDLERFNTQYTTGSQSSSQGGSYQRVREHVVMPSQFGQIVKVTRRGPRAILAVAGSDHVGLLDWPFPLIPTIRQGREKKHEAQWVLPRYPRPDWGATPPIVDIPTTPHVPGEKKQEDELRKKPRVVISTERQPDGKQQQTGEAGETVVDDLVGDHLISQMLDQLVAPGAGVAFDILKEVSPAAPPVVGRPSQTILDASCQEREEEEAE</sequence>
<dbReference type="InterPro" id="IPR019476">
    <property type="entry name" value="T4SS_TraD_DNA-bd"/>
</dbReference>
<dbReference type="InterPro" id="IPR027417">
    <property type="entry name" value="P-loop_NTPase"/>
</dbReference>
<evidence type="ECO:0000256" key="2">
    <source>
        <dbReference type="ARBA" id="ARBA00022475"/>
    </source>
</evidence>
<feature type="compositionally biased region" description="Basic and acidic residues" evidence="6">
    <location>
        <begin position="600"/>
        <end position="610"/>
    </location>
</feature>
<gene>
    <name evidence="8" type="ORF">GL267_05225</name>
</gene>
<evidence type="ECO:0000256" key="1">
    <source>
        <dbReference type="ARBA" id="ARBA00004651"/>
    </source>
</evidence>
<dbReference type="GO" id="GO:0005886">
    <property type="term" value="C:plasma membrane"/>
    <property type="evidence" value="ECO:0007669"/>
    <property type="project" value="UniProtKB-SubCell"/>
</dbReference>
<dbReference type="EMBL" id="WNJL01000023">
    <property type="protein sequence ID" value="NDU42067.1"/>
    <property type="molecule type" value="Genomic_DNA"/>
</dbReference>
<evidence type="ECO:0000256" key="5">
    <source>
        <dbReference type="ARBA" id="ARBA00023136"/>
    </source>
</evidence>
<keyword evidence="3" id="KW-0812">Transmembrane</keyword>
<dbReference type="InterPro" id="IPR051539">
    <property type="entry name" value="T4SS-coupling_protein"/>
</dbReference>
<evidence type="ECO:0000313" key="8">
    <source>
        <dbReference type="EMBL" id="NDU42067.1"/>
    </source>
</evidence>
<dbReference type="GO" id="GO:0003677">
    <property type="term" value="F:DNA binding"/>
    <property type="evidence" value="ECO:0007669"/>
    <property type="project" value="UniProtKB-KW"/>
</dbReference>
<dbReference type="Gene3D" id="3.40.50.300">
    <property type="entry name" value="P-loop containing nucleotide triphosphate hydrolases"/>
    <property type="match status" value="2"/>
</dbReference>
<proteinExistence type="predicted"/>
<evidence type="ECO:0000256" key="3">
    <source>
        <dbReference type="ARBA" id="ARBA00022692"/>
    </source>
</evidence>
<keyword evidence="4" id="KW-1133">Transmembrane helix</keyword>
<comment type="caution">
    <text evidence="8">The sequence shown here is derived from an EMBL/GenBank/DDBJ whole genome shotgun (WGS) entry which is preliminary data.</text>
</comment>
<feature type="region of interest" description="Disordered" evidence="6">
    <location>
        <begin position="586"/>
        <end position="634"/>
    </location>
</feature>
<evidence type="ECO:0000256" key="4">
    <source>
        <dbReference type="ARBA" id="ARBA00022989"/>
    </source>
</evidence>
<name>A0A845U8I6_9PROT</name>
<reference evidence="8" key="1">
    <citation type="submission" date="2019-11" db="EMBL/GenBank/DDBJ databases">
        <title>Acidithiobacillus ferrianus sp. nov.: a facultatively anaerobic and extremely acidophilic chemolithoautotroph.</title>
        <authorList>
            <person name="Norris P.R."/>
            <person name="Falagan C."/>
            <person name="Moya-Beltran A."/>
            <person name="Castro M."/>
            <person name="Quatrini R."/>
            <person name="Johnson D.B."/>
        </authorList>
    </citation>
    <scope>NUCLEOTIDE SEQUENCE [LARGE SCALE GENOMIC DNA]</scope>
    <source>
        <strain evidence="8">MG</strain>
    </source>
</reference>
<dbReference type="Pfam" id="PF10412">
    <property type="entry name" value="TrwB_AAD_bind"/>
    <property type="match status" value="1"/>
</dbReference>
<protein>
    <submittedName>
        <fullName evidence="8">Type IV secretion system DNA-binding domain-containing protein</fullName>
    </submittedName>
</protein>
<organism evidence="8">
    <name type="scientific">Acidithiobacillus ferrianus</name>
    <dbReference type="NCBI Taxonomy" id="2678518"/>
    <lineage>
        <taxon>Bacteria</taxon>
        <taxon>Pseudomonadati</taxon>
        <taxon>Pseudomonadota</taxon>
        <taxon>Acidithiobacillia</taxon>
        <taxon>Acidithiobacillales</taxon>
        <taxon>Acidithiobacillaceae</taxon>
        <taxon>Acidithiobacillus</taxon>
    </lineage>
</organism>
<dbReference type="PANTHER" id="PTHR37937:SF1">
    <property type="entry name" value="CONJUGATIVE TRANSFER: DNA TRANSPORT"/>
    <property type="match status" value="1"/>
</dbReference>
<evidence type="ECO:0000259" key="7">
    <source>
        <dbReference type="Pfam" id="PF10412"/>
    </source>
</evidence>
<dbReference type="CDD" id="cd01127">
    <property type="entry name" value="TrwB_TraG_TraD_VirD4"/>
    <property type="match status" value="1"/>
</dbReference>
<accession>A0A845U8I6</accession>
<comment type="subcellular location">
    <subcellularLocation>
        <location evidence="1">Cell membrane</location>
        <topology evidence="1">Multi-pass membrane protein</topology>
    </subcellularLocation>
</comment>
<dbReference type="PANTHER" id="PTHR37937">
    <property type="entry name" value="CONJUGATIVE TRANSFER: DNA TRANSPORT"/>
    <property type="match status" value="1"/>
</dbReference>
<keyword evidence="2" id="KW-1003">Cell membrane</keyword>
<keyword evidence="5" id="KW-0472">Membrane</keyword>
<evidence type="ECO:0000256" key="6">
    <source>
        <dbReference type="SAM" id="MobiDB-lite"/>
    </source>
</evidence>
<feature type="domain" description="Type IV secretion system coupling protein TraD DNA-binding" evidence="7">
    <location>
        <begin position="153"/>
        <end position="529"/>
    </location>
</feature>